<sequence>MDGFLQVGKIVKDPTTAASGSKYVVDKQGSAGIQRPDQRFVPKTPASGERRRFGDPPPDSSRGNRRKTPRLRHPMEIQRDNEEDQTKAERLKKKEEFWQEEKVARSGRRREHPEAVTIPSVKEDPFDHKEQPKSAPIVAPSRTGKSALTQRMERENTTFFDPPKDPKSSDDVFEKASHLWNYKTQTFW</sequence>
<dbReference type="EMBL" id="CP111014">
    <property type="protein sequence ID" value="WAQ99432.1"/>
    <property type="molecule type" value="Genomic_DNA"/>
</dbReference>
<evidence type="ECO:0000256" key="1">
    <source>
        <dbReference type="SAM" id="MobiDB-lite"/>
    </source>
</evidence>
<feature type="region of interest" description="Disordered" evidence="1">
    <location>
        <begin position="18"/>
        <end position="172"/>
    </location>
</feature>
<keyword evidence="3" id="KW-1185">Reference proteome</keyword>
<feature type="compositionally biased region" description="Basic and acidic residues" evidence="1">
    <location>
        <begin position="73"/>
        <end position="104"/>
    </location>
</feature>
<reference evidence="2" key="1">
    <citation type="submission" date="2022-11" db="EMBL/GenBank/DDBJ databases">
        <title>Centuries of genome instability and evolution in soft-shell clam transmissible cancer (bioRxiv).</title>
        <authorList>
            <person name="Hart S.F.M."/>
            <person name="Yonemitsu M.A."/>
            <person name="Giersch R.M."/>
            <person name="Beal B.F."/>
            <person name="Arriagada G."/>
            <person name="Davis B.W."/>
            <person name="Ostrander E.A."/>
            <person name="Goff S.P."/>
            <person name="Metzger M.J."/>
        </authorList>
    </citation>
    <scope>NUCLEOTIDE SEQUENCE</scope>
    <source>
        <strain evidence="2">MELC-2E11</strain>
        <tissue evidence="2">Siphon/mantle</tissue>
    </source>
</reference>
<feature type="compositionally biased region" description="Basic and acidic residues" evidence="1">
    <location>
        <begin position="121"/>
        <end position="132"/>
    </location>
</feature>
<evidence type="ECO:0000313" key="3">
    <source>
        <dbReference type="Proteomes" id="UP001164746"/>
    </source>
</evidence>
<gene>
    <name evidence="2" type="ORF">MAR_023805</name>
</gene>
<protein>
    <submittedName>
        <fullName evidence="2">Uncharacterized protein</fullName>
    </submittedName>
</protein>
<feature type="compositionally biased region" description="Basic and acidic residues" evidence="1">
    <location>
        <begin position="151"/>
        <end position="172"/>
    </location>
</feature>
<organism evidence="2 3">
    <name type="scientific">Mya arenaria</name>
    <name type="common">Soft-shell clam</name>
    <dbReference type="NCBI Taxonomy" id="6604"/>
    <lineage>
        <taxon>Eukaryota</taxon>
        <taxon>Metazoa</taxon>
        <taxon>Spiralia</taxon>
        <taxon>Lophotrochozoa</taxon>
        <taxon>Mollusca</taxon>
        <taxon>Bivalvia</taxon>
        <taxon>Autobranchia</taxon>
        <taxon>Heteroconchia</taxon>
        <taxon>Euheterodonta</taxon>
        <taxon>Imparidentia</taxon>
        <taxon>Neoheterodontei</taxon>
        <taxon>Myida</taxon>
        <taxon>Myoidea</taxon>
        <taxon>Myidae</taxon>
        <taxon>Mya</taxon>
    </lineage>
</organism>
<dbReference type="Proteomes" id="UP001164746">
    <property type="component" value="Chromosome 3"/>
</dbReference>
<evidence type="ECO:0000313" key="2">
    <source>
        <dbReference type="EMBL" id="WAQ99432.1"/>
    </source>
</evidence>
<name>A0ABY7DP14_MYAAR</name>
<feature type="compositionally biased region" description="Basic residues" evidence="1">
    <location>
        <begin position="63"/>
        <end position="72"/>
    </location>
</feature>
<proteinExistence type="predicted"/>
<accession>A0ABY7DP14</accession>